<protein>
    <submittedName>
        <fullName evidence="2">Uncharacterized protein</fullName>
    </submittedName>
</protein>
<evidence type="ECO:0000313" key="1">
    <source>
        <dbReference type="Proteomes" id="UP000095281"/>
    </source>
</evidence>
<accession>A0A1I8C1S8</accession>
<dbReference type="WBParaSite" id="MhA1_Contig9.frz3.gene25">
    <property type="protein sequence ID" value="MhA1_Contig9.frz3.gene25"/>
    <property type="gene ID" value="MhA1_Contig9.frz3.gene25"/>
</dbReference>
<proteinExistence type="predicted"/>
<keyword evidence="1" id="KW-1185">Reference proteome</keyword>
<organism evidence="1 2">
    <name type="scientific">Meloidogyne hapla</name>
    <name type="common">Root-knot nematode worm</name>
    <dbReference type="NCBI Taxonomy" id="6305"/>
    <lineage>
        <taxon>Eukaryota</taxon>
        <taxon>Metazoa</taxon>
        <taxon>Ecdysozoa</taxon>
        <taxon>Nematoda</taxon>
        <taxon>Chromadorea</taxon>
        <taxon>Rhabditida</taxon>
        <taxon>Tylenchina</taxon>
        <taxon>Tylenchomorpha</taxon>
        <taxon>Tylenchoidea</taxon>
        <taxon>Meloidogynidae</taxon>
        <taxon>Meloidogyninae</taxon>
        <taxon>Meloidogyne</taxon>
    </lineage>
</organism>
<reference evidence="2" key="1">
    <citation type="submission" date="2016-11" db="UniProtKB">
        <authorList>
            <consortium name="WormBaseParasite"/>
        </authorList>
    </citation>
    <scope>IDENTIFICATION</scope>
</reference>
<dbReference type="Proteomes" id="UP000095281">
    <property type="component" value="Unplaced"/>
</dbReference>
<sequence length="45" mass="5263">MPTQPFDPYSGGQLHLAQHDPFNYQWLNTHPWQYPQYPPHGGQGK</sequence>
<dbReference type="AlphaFoldDB" id="A0A1I8C1S8"/>
<name>A0A1I8C1S8_MELHA</name>
<evidence type="ECO:0000313" key="2">
    <source>
        <dbReference type="WBParaSite" id="MhA1_Contig9.frz3.gene25"/>
    </source>
</evidence>